<sequence length="3146" mass="355367">MRDPCRVCGNKLRGSQCRWIFSTSGRRNLQVVLSYVLGSELTRDGRGEFLCGKCVYMLERVVRTDVTLRQLQEAHNTHAQKLQAEKENLVLCISNLYRRHNSEPKRGQGDNVPTKAQASSLMYHKGTILEEGFSENWAIAGGQPPGDASSSPASETRRTSLETISSADHRPRVGRPSSRRVTVERNPALKMAHSLSQSMYMELVHHKSSSSGGLRSCPSRHSRNSDYLDSSSVSGASPSLSSPVKKIKGSSLESSSPDSTARVKRRDQHRSSSAQPSLISDLLSLLRSLQRKPLLVWPQSKIPIMVKYTFMRSMPGSVYAQSKDALAKRRQEAAEWQYLQDLTDDFNDEYRPFEAQSFADKQNEVTRLEAASRQLSEELQNAKGTVQHLSKTLEDAENQNKMLGGKLEEKEREIATEKKNSLKRDKTIQGLTLVLKEKEKEIEELCHEIEDRDEALAKAREAAHKAQIQKYQGAEEHQSLLMEKQSELASLQQEHHTKALEAQKLQRALGRREQELADLQQAKEQLELELEDLQQLKKKGDKTINDLNNQLKKLNGEIGERENALEQQHQAVLDECKRKLQAHEVTIQRLTSCLSEKEHQLQEYMNMINDPQQNRSPGGGETMLAKLRERLKEKEKALEQAMDEKFAAIEEKDNEIRQLHLSLREKERDLERLNNLLSLNEETINSLDTLIKEKDVELQHQANTFKNLQRAKQELEENLARTLREKDSIIAQLQQSLDAKSKDMEDMANTILSQTQSNTKDLAEQLSQRLKVAEAMLAEALKDKERLVADNESAVDGLLATIGSKDRLLKESAEHYNRTLSERTQEIQELKRQLSEKQQQLSSAEKQSSMATQEKYLETAELKVRLTEKDTIINKLVESGQERDKFLAELRLTETPVPQVVELKQTIQVLQERLEEKEAELTKKNDEGNFSKISVTKKTAVMLKKELEQKTEALNKALKRENELRIELADLRSLISDLENRSEAQAINIETLTTTLETKDDIIWDLHERLGKQSDRKQCDSQTQGSEATEERPRPGLPQRERTIIGGNSQQETLPTLAALLAENEGLNRALKAEQQLYSSLVRTVKEQDSAQRLHALQMDLTAVQLLRQQLEEGVRSNEDLRQDLEREIQHAKQREGRETQTEPVDPKELESMRHQLEDAQRWNASLQARLGAIQNRGGGVGGTSDTADTFSFIADQTSYMSICVGDGLDELGCLSAAELRQKVVELQDYINKLQELNAELQKSASLAESAAKDPTEKGAEDVSALLENEHCERKVEEAVPNNKAHHSMLEKESQSAAQKQVKLQWADENSQLFDSGKSEGVVLDKTSSSTTSASHPARDGGRLKHTRKNKHEWSQEDQDREVVLLRSLLLDSGVSSVTQLREELQRLQAENIDLKGLLKEEQSTESKESADSSGDSDGHKDLQKVIEKLKSEAKGYRKVIKLLKEQLELNSSAGGETGFNPDLIVSMAREIERLKAELEAYKRKAESLERKLQVAEAQQPVIEQTPSDTDRNRTSPKKNQHPDLMRHVTGMKSRLPVPIRPHKLVGSSKTAYDKEVQFLRDESSLTEKNQMQIHHTSALLDPNHWGPVGPHQQNPLWPDSEPPAHPQAFITAVGQSTDTELCNQLELLHNECQEKEQVIARLKERVAESEELQAQLHEKERLNQEFGEALQAAESTIAYLTACNMDNHGREGHSELQNRCRELQNVLQEKEELNQQLIECLQVAESALVSLGAFTSGDATKDTANTTCTDPQELVHKLEHALQQVSKPSEETSSCKGKAEGVEPQSNEFDLHRQIDQLQEALWEQSRLNAELQERLHAVEPSNSNLNATAIQNQDTSHCMEEGDSQKGQEEQHSKELKGRFEMAGGRRKDTKGEQLHRHPDRLQKDLHVRDQLIKQLGECLQASETAVASLSAYCGRDGPRGQPELQRHLEKLQKVLQEKELLHKQYSAEADQPSVKRSIHQDENTDFHSSIAHIQRAFTENEQVISELQKALQEQKQLVMDYEDQLRTFSASAARPLKQPNIQEQLEALQKALKEKKRSCKVLEDKLAAAQTVIALQNTAKKTHGASQQTTSLEQDDKEIQVDLQDLGYETSGKSENEVDRVENSSTDNDRGLQLHASESSIPSLLKQVCGTFSSMDNLDSNSSVSYPSSPTLSSPKVSLKNLQMYEDYGITDNVDRLRQQVSELKGQLENHQRVIRHLQCLLRRNSLSSDLLTVASDPGHAPTGKHDSGLGDGRDQEHDSGALSRDLNHSFSLGQEEEEIQVMREKIVSLNIELEKERGLNRNLTEQLQQIQFRSRSASPARIDSLVQSQARELSQLRQQIKESRGLGSLQRQQLEDLNKAFEELLQASDVDYYVGEVFREQLDKSLTLLERLEERLENGDAHSDNEDGTMLELAQRETLCLSLDSPDSLHRQIDCLRSQLEGEREQMKQQLRYLVQQNQNLAEATKEQLDLLSKELQERNRLVQTLQKQLHGQSLSNLHSSDSEMSDRASHIDRVSANNKTSSTTQRLKYSHIFQGVKGINDLGTVDPATDTAPQRATASGSGMEGGDTCQTVSSGSAGMDQQLHGLQRENSRLVEQLKSSEELNDTLRSELDLHRSILTQRDKTPARSSSPHQDCDAGQDEPDPAAQRESANGKLGAMDPDLLAEHLQEIRSLRQRLEETIRTNDRLREQLERRLSEVEKDPAATNIFIHGTEEQGQLANEVRFLWGQNQALKEQLSLGSRDKQKENEKLRESLARKTAKLEYMRNEFETLKKENSRLQSRLSSMVEDNKHMQDSLHYSRDEIHRLQCEVSVQRQQLMDNHQLLQSLRVELQVYEQMKTDAEKQTDPARESPNPGSGTLDLSELLSEIRHLRLQLERSIHTNNALRQKLEEQLLRGPGKQEGSPSTIHINYLLAGEARGSAGDDGAKASVPDGCDPYHLASQGSAHGRDTSSILHEVKKQMRREVDCMSQCSGSSADSTSPTPSRLVPGHRLWANKNGRHILGLIEDYNALRKQITEGRKLTSGMDKHLQDCFHALSQQDSESRVLDHQLLKGFSMNINTMQQVLEEAGRLLKLVWRVSLPTSTSVDGTQSHQDELLKNEIARLKSKLSHQEKMLMGAVKRLRSTNQLKEGMEKIIIDQLSLTHGVLKKARGNLEVPATGQ</sequence>
<gene>
    <name evidence="4" type="ORF">AGOR_G00008980</name>
</gene>
<proteinExistence type="predicted"/>
<feature type="region of interest" description="Disordered" evidence="2">
    <location>
        <begin position="2602"/>
        <end position="2641"/>
    </location>
</feature>
<evidence type="ECO:0000259" key="3">
    <source>
        <dbReference type="Pfam" id="PF23246"/>
    </source>
</evidence>
<name>A0A8T3E9X5_9TELE</name>
<feature type="compositionally biased region" description="Polar residues" evidence="2">
    <location>
        <begin position="2536"/>
        <end position="2545"/>
    </location>
</feature>
<feature type="region of interest" description="Disordered" evidence="2">
    <location>
        <begin position="2529"/>
        <end position="2565"/>
    </location>
</feature>
<feature type="region of interest" description="Disordered" evidence="2">
    <location>
        <begin position="1013"/>
        <end position="1051"/>
    </location>
</feature>
<dbReference type="GO" id="GO:1903358">
    <property type="term" value="P:regulation of Golgi organization"/>
    <property type="evidence" value="ECO:0007669"/>
    <property type="project" value="TreeGrafter"/>
</dbReference>
<dbReference type="InterPro" id="IPR056273">
    <property type="entry name" value="CDK5RAP2_MYOME_CC"/>
</dbReference>
<dbReference type="OrthoDB" id="10255000at2759"/>
<feature type="coiled-coil region" evidence="1">
    <location>
        <begin position="2256"/>
        <end position="2330"/>
    </location>
</feature>
<dbReference type="GO" id="GO:0005813">
    <property type="term" value="C:centrosome"/>
    <property type="evidence" value="ECO:0007669"/>
    <property type="project" value="TreeGrafter"/>
</dbReference>
<feature type="compositionally biased region" description="Polar residues" evidence="2">
    <location>
        <begin position="2954"/>
        <end position="2968"/>
    </location>
</feature>
<dbReference type="InterPro" id="IPR052593">
    <property type="entry name" value="MT-associated_AKAP9-binding"/>
</dbReference>
<feature type="region of interest" description="Disordered" evidence="2">
    <location>
        <begin position="1837"/>
        <end position="1878"/>
    </location>
</feature>
<dbReference type="GO" id="GO:0060090">
    <property type="term" value="F:molecular adaptor activity"/>
    <property type="evidence" value="ECO:0007669"/>
    <property type="project" value="TreeGrafter"/>
</dbReference>
<dbReference type="GO" id="GO:0090063">
    <property type="term" value="P:positive regulation of microtubule nucleation"/>
    <property type="evidence" value="ECO:0007669"/>
    <property type="project" value="TreeGrafter"/>
</dbReference>
<feature type="coiled-coil region" evidence="1">
    <location>
        <begin position="624"/>
        <end position="854"/>
    </location>
</feature>
<feature type="coiled-coil region" evidence="1">
    <location>
        <begin position="2568"/>
        <end position="2595"/>
    </location>
</feature>
<feature type="region of interest" description="Disordered" evidence="2">
    <location>
        <begin position="139"/>
        <end position="187"/>
    </location>
</feature>
<organism evidence="4 5">
    <name type="scientific">Albula goreensis</name>
    <dbReference type="NCBI Taxonomy" id="1534307"/>
    <lineage>
        <taxon>Eukaryota</taxon>
        <taxon>Metazoa</taxon>
        <taxon>Chordata</taxon>
        <taxon>Craniata</taxon>
        <taxon>Vertebrata</taxon>
        <taxon>Euteleostomi</taxon>
        <taxon>Actinopterygii</taxon>
        <taxon>Neopterygii</taxon>
        <taxon>Teleostei</taxon>
        <taxon>Albuliformes</taxon>
        <taxon>Albulidae</taxon>
        <taxon>Albula</taxon>
    </lineage>
</organism>
<feature type="region of interest" description="Disordered" evidence="2">
    <location>
        <begin position="1399"/>
        <end position="1422"/>
    </location>
</feature>
<feature type="region of interest" description="Disordered" evidence="2">
    <location>
        <begin position="1766"/>
        <end position="1787"/>
    </location>
</feature>
<accession>A0A8T3E9X5</accession>
<evidence type="ECO:0000313" key="4">
    <source>
        <dbReference type="EMBL" id="KAI1904757.1"/>
    </source>
</evidence>
<reference evidence="4" key="1">
    <citation type="submission" date="2021-01" db="EMBL/GenBank/DDBJ databases">
        <authorList>
            <person name="Zahm M."/>
            <person name="Roques C."/>
            <person name="Cabau C."/>
            <person name="Klopp C."/>
            <person name="Donnadieu C."/>
            <person name="Jouanno E."/>
            <person name="Lampietro C."/>
            <person name="Louis A."/>
            <person name="Herpin A."/>
            <person name="Echchiki A."/>
            <person name="Berthelot C."/>
            <person name="Parey E."/>
            <person name="Roest-Crollius H."/>
            <person name="Braasch I."/>
            <person name="Postlethwait J."/>
            <person name="Bobe J."/>
            <person name="Montfort J."/>
            <person name="Bouchez O."/>
            <person name="Begum T."/>
            <person name="Mejri S."/>
            <person name="Adams A."/>
            <person name="Chen W.-J."/>
            <person name="Guiguen Y."/>
        </authorList>
    </citation>
    <scope>NUCLEOTIDE SEQUENCE</scope>
    <source>
        <tissue evidence="4">Blood</tissue>
    </source>
</reference>
<feature type="domain" description="CDK5 regulatory subunit-associated protein 2/Myomegalin coiled coil" evidence="3">
    <location>
        <begin position="1039"/>
        <end position="1130"/>
    </location>
</feature>
<feature type="coiled-coil region" evidence="1">
    <location>
        <begin position="2177"/>
        <end position="2204"/>
    </location>
</feature>
<feature type="coiled-coil region" evidence="1">
    <location>
        <begin position="358"/>
        <end position="564"/>
    </location>
</feature>
<evidence type="ECO:0000256" key="1">
    <source>
        <dbReference type="SAM" id="Coils"/>
    </source>
</evidence>
<dbReference type="GO" id="GO:0007098">
    <property type="term" value="P:centrosome cycle"/>
    <property type="evidence" value="ECO:0007669"/>
    <property type="project" value="TreeGrafter"/>
</dbReference>
<feature type="region of interest" description="Disordered" evidence="2">
    <location>
        <begin position="2090"/>
        <end position="2120"/>
    </location>
</feature>
<feature type="compositionally biased region" description="Polar residues" evidence="2">
    <location>
        <begin position="2061"/>
        <end position="2075"/>
    </location>
</feature>
<feature type="compositionally biased region" description="Polar residues" evidence="2">
    <location>
        <begin position="1766"/>
        <end position="1776"/>
    </location>
</feature>
<feature type="region of interest" description="Disordered" evidence="2">
    <location>
        <begin position="1497"/>
        <end position="1524"/>
    </location>
</feature>
<dbReference type="EMBL" id="JAERUA010000001">
    <property type="protein sequence ID" value="KAI1904757.1"/>
    <property type="molecule type" value="Genomic_DNA"/>
</dbReference>
<feature type="coiled-coil region" evidence="1">
    <location>
        <begin position="2648"/>
        <end position="2686"/>
    </location>
</feature>
<evidence type="ECO:0000313" key="5">
    <source>
        <dbReference type="Proteomes" id="UP000829720"/>
    </source>
</evidence>
<dbReference type="PANTHER" id="PTHR46501">
    <property type="entry name" value="MYOMEGALIN"/>
    <property type="match status" value="1"/>
</dbReference>
<feature type="coiled-coil region" evidence="1">
    <location>
        <begin position="2725"/>
        <end position="2773"/>
    </location>
</feature>
<dbReference type="Proteomes" id="UP000829720">
    <property type="component" value="Unassembled WGS sequence"/>
</dbReference>
<feature type="coiled-coil region" evidence="1">
    <location>
        <begin position="1626"/>
        <end position="1670"/>
    </location>
</feature>
<feature type="region of interest" description="Disordered" evidence="2">
    <location>
        <begin position="1317"/>
        <end position="1358"/>
    </location>
</feature>
<feature type="region of interest" description="Disordered" evidence="2">
    <location>
        <begin position="206"/>
        <end position="275"/>
    </location>
</feature>
<feature type="region of interest" description="Disordered" evidence="2">
    <location>
        <begin position="1581"/>
        <end position="1607"/>
    </location>
</feature>
<feature type="compositionally biased region" description="Basic and acidic residues" evidence="2">
    <location>
        <begin position="1839"/>
        <end position="1878"/>
    </location>
</feature>
<protein>
    <recommendedName>
        <fullName evidence="3">CDK5 regulatory subunit-associated protein 2/Myomegalin coiled coil domain-containing protein</fullName>
    </recommendedName>
</protein>
<feature type="compositionally biased region" description="Basic and acidic residues" evidence="2">
    <location>
        <begin position="2095"/>
        <end position="2115"/>
    </location>
</feature>
<dbReference type="Pfam" id="PF23246">
    <property type="entry name" value="CC_CDK5RAP2"/>
    <property type="match status" value="1"/>
</dbReference>
<feature type="compositionally biased region" description="Low complexity" evidence="2">
    <location>
        <begin position="230"/>
        <end position="242"/>
    </location>
</feature>
<feature type="coiled-coil region" evidence="1">
    <location>
        <begin position="900"/>
        <end position="981"/>
    </location>
</feature>
<feature type="compositionally biased region" description="Basic and acidic residues" evidence="2">
    <location>
        <begin position="2227"/>
        <end position="2243"/>
    </location>
</feature>
<keyword evidence="5" id="KW-1185">Reference proteome</keyword>
<feature type="coiled-coil region" evidence="1">
    <location>
        <begin position="1976"/>
        <end position="2055"/>
    </location>
</feature>
<feature type="compositionally biased region" description="Low complexity" evidence="2">
    <location>
        <begin position="209"/>
        <end position="219"/>
    </location>
</feature>
<feature type="region of interest" description="Disordered" evidence="2">
    <location>
        <begin position="2061"/>
        <end position="2080"/>
    </location>
</feature>
<evidence type="ECO:0000256" key="2">
    <source>
        <dbReference type="SAM" id="MobiDB-lite"/>
    </source>
</evidence>
<feature type="coiled-coil region" evidence="1">
    <location>
        <begin position="2421"/>
        <end position="2473"/>
    </location>
</feature>
<dbReference type="PANTHER" id="PTHR46501:SF7">
    <property type="entry name" value="MYOMEGALIN ISOFORM X1"/>
    <property type="match status" value="1"/>
</dbReference>
<dbReference type="GO" id="GO:0005794">
    <property type="term" value="C:Golgi apparatus"/>
    <property type="evidence" value="ECO:0007669"/>
    <property type="project" value="TreeGrafter"/>
</dbReference>
<comment type="caution">
    <text evidence="4">The sequence shown here is derived from an EMBL/GenBank/DDBJ whole genome shotgun (WGS) entry which is preliminary data.</text>
</comment>
<feature type="compositionally biased region" description="Basic and acidic residues" evidence="2">
    <location>
        <begin position="2824"/>
        <end position="2834"/>
    </location>
</feature>
<keyword evidence="1" id="KW-0175">Coiled coil</keyword>
<feature type="coiled-coil region" evidence="1">
    <location>
        <begin position="1217"/>
        <end position="1254"/>
    </location>
</feature>
<feature type="coiled-coil region" evidence="1">
    <location>
        <begin position="1104"/>
        <end position="1170"/>
    </location>
</feature>
<feature type="compositionally biased region" description="Basic and acidic residues" evidence="2">
    <location>
        <begin position="1029"/>
        <end position="1043"/>
    </location>
</feature>
<feature type="region of interest" description="Disordered" evidence="2">
    <location>
        <begin position="2954"/>
        <end position="2975"/>
    </location>
</feature>
<feature type="region of interest" description="Disordered" evidence="2">
    <location>
        <begin position="2216"/>
        <end position="2253"/>
    </location>
</feature>
<feature type="coiled-coil region" evidence="1">
    <location>
        <begin position="1694"/>
        <end position="1728"/>
    </location>
</feature>
<feature type="region of interest" description="Disordered" evidence="2">
    <location>
        <begin position="2824"/>
        <end position="2845"/>
    </location>
</feature>